<evidence type="ECO:0000313" key="7">
    <source>
        <dbReference type="Proteomes" id="UP000025047"/>
    </source>
</evidence>
<gene>
    <name evidence="6" type="ORF">Lokhon_02229</name>
</gene>
<dbReference type="InterPro" id="IPR009760">
    <property type="entry name" value="DUF1328"/>
</dbReference>
<protein>
    <recommendedName>
        <fullName evidence="5">UPF0391 membrane protein Lokhon_02229</fullName>
    </recommendedName>
</protein>
<evidence type="ECO:0000256" key="4">
    <source>
        <dbReference type="ARBA" id="ARBA00023136"/>
    </source>
</evidence>
<accession>A0A017HA04</accession>
<dbReference type="PATRIC" id="fig|1122180.6.peg.2208"/>
<evidence type="ECO:0000256" key="5">
    <source>
        <dbReference type="HAMAP-Rule" id="MF_01361"/>
    </source>
</evidence>
<dbReference type="Pfam" id="PF07043">
    <property type="entry name" value="DUF1328"/>
    <property type="match status" value="1"/>
</dbReference>
<dbReference type="Proteomes" id="UP000025047">
    <property type="component" value="Unassembled WGS sequence"/>
</dbReference>
<keyword evidence="7" id="KW-1185">Reference proteome</keyword>
<reference evidence="6 7" key="1">
    <citation type="submission" date="2013-03" db="EMBL/GenBank/DDBJ databases">
        <authorList>
            <person name="Fiebig A."/>
            <person name="Goeker M."/>
            <person name="Klenk H.-P.P."/>
        </authorList>
    </citation>
    <scope>NUCLEOTIDE SEQUENCE [LARGE SCALE GENOMIC DNA]</scope>
    <source>
        <strain evidence="6 7">DSM 17492</strain>
    </source>
</reference>
<keyword evidence="2 5" id="KW-0812">Transmembrane</keyword>
<keyword evidence="3 5" id="KW-1133">Transmembrane helix</keyword>
<comment type="subcellular location">
    <subcellularLocation>
        <location evidence="5">Cell membrane</location>
        <topology evidence="5">Single-pass membrane protein</topology>
    </subcellularLocation>
</comment>
<dbReference type="HAMAP" id="MF_01361">
    <property type="entry name" value="UPF0391"/>
    <property type="match status" value="1"/>
</dbReference>
<dbReference type="EMBL" id="APGJ01000007">
    <property type="protein sequence ID" value="EYD70589.1"/>
    <property type="molecule type" value="Genomic_DNA"/>
</dbReference>
<evidence type="ECO:0000256" key="3">
    <source>
        <dbReference type="ARBA" id="ARBA00022989"/>
    </source>
</evidence>
<evidence type="ECO:0000256" key="2">
    <source>
        <dbReference type="ARBA" id="ARBA00022692"/>
    </source>
</evidence>
<comment type="similarity">
    <text evidence="5">Belongs to the UPF0391 family.</text>
</comment>
<keyword evidence="1 5" id="KW-1003">Cell membrane</keyword>
<sequence>MIEWILILLAIAAVAGLLGMGRISGAALTGAKWLAIIALVLFLLVLFGIIGLAA</sequence>
<dbReference type="AlphaFoldDB" id="A0A017HA04"/>
<dbReference type="eggNOG" id="ENOG5033EG9">
    <property type="taxonomic scope" value="Bacteria"/>
</dbReference>
<keyword evidence="4 5" id="KW-0472">Membrane</keyword>
<dbReference type="GO" id="GO:0005886">
    <property type="term" value="C:plasma membrane"/>
    <property type="evidence" value="ECO:0007669"/>
    <property type="project" value="UniProtKB-SubCell"/>
</dbReference>
<name>A0A017HA04_9RHOB</name>
<organism evidence="6 7">
    <name type="scientific">Limimaricola hongkongensis DSM 17492</name>
    <dbReference type="NCBI Taxonomy" id="1122180"/>
    <lineage>
        <taxon>Bacteria</taxon>
        <taxon>Pseudomonadati</taxon>
        <taxon>Pseudomonadota</taxon>
        <taxon>Alphaproteobacteria</taxon>
        <taxon>Rhodobacterales</taxon>
        <taxon>Paracoccaceae</taxon>
        <taxon>Limimaricola</taxon>
    </lineage>
</organism>
<comment type="caution">
    <text evidence="6">The sequence shown here is derived from an EMBL/GenBank/DDBJ whole genome shotgun (WGS) entry which is preliminary data.</text>
</comment>
<evidence type="ECO:0000256" key="1">
    <source>
        <dbReference type="ARBA" id="ARBA00022475"/>
    </source>
</evidence>
<dbReference type="HOGENOM" id="CLU_187346_4_0_5"/>
<dbReference type="STRING" id="1122180.Lokhon_02229"/>
<proteinExistence type="inferred from homology"/>
<feature type="transmembrane region" description="Helical" evidence="5">
    <location>
        <begin position="35"/>
        <end position="53"/>
    </location>
</feature>
<dbReference type="RefSeq" id="WP_017929173.1">
    <property type="nucleotide sequence ID" value="NZ_KB823000.1"/>
</dbReference>
<evidence type="ECO:0000313" key="6">
    <source>
        <dbReference type="EMBL" id="EYD70589.1"/>
    </source>
</evidence>
<dbReference type="PIRSF" id="PIRSF036466">
    <property type="entry name" value="UCP036466"/>
    <property type="match status" value="1"/>
</dbReference>